<evidence type="ECO:0000256" key="3">
    <source>
        <dbReference type="ARBA" id="ARBA00022723"/>
    </source>
</evidence>
<evidence type="ECO:0000256" key="2">
    <source>
        <dbReference type="ARBA" id="ARBA00022448"/>
    </source>
</evidence>
<protein>
    <submittedName>
        <fullName evidence="5">ABC transporter substrate-binding protein</fullName>
    </submittedName>
</protein>
<proteinExistence type="predicted"/>
<gene>
    <name evidence="5" type="ORF">JPH1_04910</name>
</gene>
<dbReference type="AlphaFoldDB" id="A0AAI8SJB0"/>
<dbReference type="Gene3D" id="3.40.50.1980">
    <property type="entry name" value="Nitrogenase molybdenum iron protein domain"/>
    <property type="match status" value="2"/>
</dbReference>
<sequence length="324" mass="33347">MCIGWLAGGRTSDVGTALTRDATRVGRTTRWLAAVLAVTGWAALTGCTGPAHPHATAVVASTDVWGSVARAVAGGHVAVASILSGSDQDPHSYEASPSDAAAIADAGLVVFNGGGYDGWVDDVLAHHPGVARVDAYALLPDDGRPRNEHVFYHLGVAKAVAAAVADRLAAIDPGNAADYRRNAAAFGRDADAIAGIEHTIAAAHPGGSVVATEPVAFYLLEASGLVNRTPPALEAAVENETDPAPADLARALDLLDRHQVSALVVNPQTSASAVNGLREAARRAGVPVVEVRETLPDGADYLSWQRNTVGQLQTALQPVRSLQP</sequence>
<name>A0AAI8SJB0_MYCAV</name>
<keyword evidence="4" id="KW-0732">Signal</keyword>
<dbReference type="PANTHER" id="PTHR42953">
    <property type="entry name" value="HIGH-AFFINITY ZINC UPTAKE SYSTEM PROTEIN ZNUA-RELATED"/>
    <property type="match status" value="1"/>
</dbReference>
<evidence type="ECO:0000313" key="5">
    <source>
        <dbReference type="EMBL" id="BBN46016.1"/>
    </source>
</evidence>
<keyword evidence="3" id="KW-0479">Metal-binding</keyword>
<organism evidence="5 6">
    <name type="scientific">Mycobacterium avium subsp. hominissuis</name>
    <dbReference type="NCBI Taxonomy" id="439334"/>
    <lineage>
        <taxon>Bacteria</taxon>
        <taxon>Bacillati</taxon>
        <taxon>Actinomycetota</taxon>
        <taxon>Actinomycetes</taxon>
        <taxon>Mycobacteriales</taxon>
        <taxon>Mycobacteriaceae</taxon>
        <taxon>Mycobacterium</taxon>
        <taxon>Mycobacterium avium complex (MAC)</taxon>
    </lineage>
</organism>
<dbReference type="InterPro" id="IPR050492">
    <property type="entry name" value="Bact_metal-bind_prot9"/>
</dbReference>
<accession>A0AAI8SJB0</accession>
<dbReference type="SUPFAM" id="SSF53807">
    <property type="entry name" value="Helical backbone' metal receptor"/>
    <property type="match status" value="1"/>
</dbReference>
<dbReference type="GO" id="GO:0030313">
    <property type="term" value="C:cell envelope"/>
    <property type="evidence" value="ECO:0007669"/>
    <property type="project" value="UniProtKB-SubCell"/>
</dbReference>
<keyword evidence="2" id="KW-0813">Transport</keyword>
<dbReference type="Proteomes" id="UP000327362">
    <property type="component" value="Chromosome"/>
</dbReference>
<reference evidence="5 6" key="1">
    <citation type="submission" date="2019-09" db="EMBL/GenBank/DDBJ databases">
        <title>Complete genome sequence of Mycobacterium avium subsp. hominissuis strain JP-H-1.</title>
        <authorList>
            <person name="Kinoshita Y."/>
            <person name="Niwa H."/>
            <person name="Uchida-Fujii E."/>
            <person name="Nukada T."/>
        </authorList>
    </citation>
    <scope>NUCLEOTIDE SEQUENCE [LARGE SCALE GENOMIC DNA]</scope>
    <source>
        <strain evidence="5 6">JP-H-1</strain>
    </source>
</reference>
<dbReference type="Pfam" id="PF01297">
    <property type="entry name" value="ZnuA"/>
    <property type="match status" value="1"/>
</dbReference>
<dbReference type="InterPro" id="IPR006127">
    <property type="entry name" value="ZnuA-like"/>
</dbReference>
<evidence type="ECO:0000256" key="4">
    <source>
        <dbReference type="ARBA" id="ARBA00022729"/>
    </source>
</evidence>
<dbReference type="GO" id="GO:0046872">
    <property type="term" value="F:metal ion binding"/>
    <property type="evidence" value="ECO:0007669"/>
    <property type="project" value="UniProtKB-KW"/>
</dbReference>
<dbReference type="EMBL" id="AP020326">
    <property type="protein sequence ID" value="BBN46016.1"/>
    <property type="molecule type" value="Genomic_DNA"/>
</dbReference>
<dbReference type="PANTHER" id="PTHR42953:SF1">
    <property type="entry name" value="METAL-BINDING PROTEIN HI_0362-RELATED"/>
    <property type="match status" value="1"/>
</dbReference>
<comment type="subcellular location">
    <subcellularLocation>
        <location evidence="1">Cell envelope</location>
    </subcellularLocation>
</comment>
<evidence type="ECO:0000256" key="1">
    <source>
        <dbReference type="ARBA" id="ARBA00004196"/>
    </source>
</evidence>
<evidence type="ECO:0000313" key="6">
    <source>
        <dbReference type="Proteomes" id="UP000327362"/>
    </source>
</evidence>
<dbReference type="GO" id="GO:0030001">
    <property type="term" value="P:metal ion transport"/>
    <property type="evidence" value="ECO:0007669"/>
    <property type="project" value="InterPro"/>
</dbReference>